<sequence length="60" mass="7083">MSKKRNQNKEEIGSEFGVFSPIHETESKEAIHRLLKKKRNSKKENERDLPKKSTKSEKRS</sequence>
<dbReference type="RefSeq" id="WP_251604799.1">
    <property type="nucleotide sequence ID" value="NZ_JAMQJY010000001.1"/>
</dbReference>
<name>A0ABT0XFT2_9BACI</name>
<feature type="region of interest" description="Disordered" evidence="1">
    <location>
        <begin position="1"/>
        <end position="60"/>
    </location>
</feature>
<dbReference type="EMBL" id="JAMQJY010000001">
    <property type="protein sequence ID" value="MCM2674753.1"/>
    <property type="molecule type" value="Genomic_DNA"/>
</dbReference>
<feature type="compositionally biased region" description="Basic and acidic residues" evidence="1">
    <location>
        <begin position="42"/>
        <end position="60"/>
    </location>
</feature>
<gene>
    <name evidence="2" type="ORF">NDM98_04010</name>
</gene>
<reference evidence="2" key="1">
    <citation type="submission" date="2022-06" db="EMBL/GenBank/DDBJ databases">
        <title>Alkalicoccobacillus porphyridii sp. nov., isolated from a marine red alga, Porphyridium purpureum and reclassification of Shouchella plakortidis and Shouchella gibsonii as Alkalicoccobacillus plakortidis comb. nov. and Alkalicoccobacillus gibsonii comb. nov.</title>
        <authorList>
            <person name="Kim K.H."/>
            <person name="Lee J.K."/>
            <person name="Han D.M."/>
            <person name="Baek J.H."/>
            <person name="Jeon C.O."/>
        </authorList>
    </citation>
    <scope>NUCLEOTIDE SEQUENCE</scope>
    <source>
        <strain evidence="2">DSM 19153</strain>
    </source>
</reference>
<evidence type="ECO:0000256" key="1">
    <source>
        <dbReference type="SAM" id="MobiDB-lite"/>
    </source>
</evidence>
<organism evidence="2 3">
    <name type="scientific">Alkalicoccobacillus plakortidis</name>
    <dbReference type="NCBI Taxonomy" id="444060"/>
    <lineage>
        <taxon>Bacteria</taxon>
        <taxon>Bacillati</taxon>
        <taxon>Bacillota</taxon>
        <taxon>Bacilli</taxon>
        <taxon>Bacillales</taxon>
        <taxon>Bacillaceae</taxon>
        <taxon>Alkalicoccobacillus</taxon>
    </lineage>
</organism>
<keyword evidence="3" id="KW-1185">Reference proteome</keyword>
<feature type="compositionally biased region" description="Basic and acidic residues" evidence="1">
    <location>
        <begin position="23"/>
        <end position="32"/>
    </location>
</feature>
<dbReference type="Proteomes" id="UP001203665">
    <property type="component" value="Unassembled WGS sequence"/>
</dbReference>
<accession>A0ABT0XFT2</accession>
<evidence type="ECO:0000313" key="3">
    <source>
        <dbReference type="Proteomes" id="UP001203665"/>
    </source>
</evidence>
<evidence type="ECO:0000313" key="2">
    <source>
        <dbReference type="EMBL" id="MCM2674753.1"/>
    </source>
</evidence>
<protein>
    <submittedName>
        <fullName evidence="2">Uncharacterized protein</fullName>
    </submittedName>
</protein>
<proteinExistence type="predicted"/>
<comment type="caution">
    <text evidence="2">The sequence shown here is derived from an EMBL/GenBank/DDBJ whole genome shotgun (WGS) entry which is preliminary data.</text>
</comment>